<sequence>MASEILLDGWIKDVKKRTSGILSMRPKRPFRTVDSRSPEESDALAYAVMLNWNNALESGVLKRGTGWKL</sequence>
<dbReference type="RefSeq" id="WP_143063146.1">
    <property type="nucleotide sequence ID" value="NZ_FNZK01000005.1"/>
</dbReference>
<accession>A0A1H6XLU2</accession>
<organism evidence="1 2">
    <name type="scientific">Propionispira arboris</name>
    <dbReference type="NCBI Taxonomy" id="84035"/>
    <lineage>
        <taxon>Bacteria</taxon>
        <taxon>Bacillati</taxon>
        <taxon>Bacillota</taxon>
        <taxon>Negativicutes</taxon>
        <taxon>Selenomonadales</taxon>
        <taxon>Selenomonadaceae</taxon>
        <taxon>Propionispira</taxon>
    </lineage>
</organism>
<keyword evidence="2" id="KW-1185">Reference proteome</keyword>
<evidence type="ECO:0000313" key="1">
    <source>
        <dbReference type="EMBL" id="SEJ29136.1"/>
    </source>
</evidence>
<protein>
    <submittedName>
        <fullName evidence="1">Uncharacterized protein</fullName>
    </submittedName>
</protein>
<dbReference type="AlphaFoldDB" id="A0A1H6XLU2"/>
<reference evidence="1 2" key="1">
    <citation type="submission" date="2016-10" db="EMBL/GenBank/DDBJ databases">
        <authorList>
            <person name="de Groot N.N."/>
        </authorList>
    </citation>
    <scope>NUCLEOTIDE SEQUENCE [LARGE SCALE GENOMIC DNA]</scope>
    <source>
        <strain evidence="1 2">DSM 2179</strain>
    </source>
</reference>
<dbReference type="EMBL" id="FNZK01000005">
    <property type="protein sequence ID" value="SEJ29136.1"/>
    <property type="molecule type" value="Genomic_DNA"/>
</dbReference>
<name>A0A1H6XLU2_9FIRM</name>
<gene>
    <name evidence="1" type="ORF">SAMN05660742_105154</name>
</gene>
<evidence type="ECO:0000313" key="2">
    <source>
        <dbReference type="Proteomes" id="UP000199662"/>
    </source>
</evidence>
<dbReference type="Proteomes" id="UP000199662">
    <property type="component" value="Unassembled WGS sequence"/>
</dbReference>
<proteinExistence type="predicted"/>